<evidence type="ECO:0000256" key="11">
    <source>
        <dbReference type="PIRSR" id="PIRSR601519-1"/>
    </source>
</evidence>
<dbReference type="InterPro" id="IPR009040">
    <property type="entry name" value="Ferritin-like_diiron"/>
</dbReference>
<comment type="subcellular location">
    <subcellularLocation>
        <location evidence="2">Cytoplasmic vesicle</location>
        <location evidence="2">Autophagosome</location>
    </subcellularLocation>
    <subcellularLocation>
        <location evidence="1">Lysosome</location>
    </subcellularLocation>
</comment>
<dbReference type="GO" id="GO:0005776">
    <property type="term" value="C:autophagosome"/>
    <property type="evidence" value="ECO:0007669"/>
    <property type="project" value="UniProtKB-SubCell"/>
</dbReference>
<evidence type="ECO:0000313" key="16">
    <source>
        <dbReference type="Proteomes" id="UP000551758"/>
    </source>
</evidence>
<dbReference type="SUPFAM" id="SSF47240">
    <property type="entry name" value="Ferritin-like"/>
    <property type="match status" value="1"/>
</dbReference>
<comment type="function">
    <text evidence="9">Stores iron in a soluble, non-toxic, readily available form. Important for iron homeostasis. Has ferroxidase activity. Iron is taken up in the ferrous form and deposited as ferric hydroxides after oxidation. Also plays a role in delivery of iron to cells. Mediates iron uptake in capsule cells of the developing kidney. Delivery to lysosomes is mediated by the cargo receptor NCOA4 for autophagic degradation and release of iron.</text>
</comment>
<dbReference type="InterPro" id="IPR012347">
    <property type="entry name" value="Ferritin-like"/>
</dbReference>
<dbReference type="InterPro" id="IPR008331">
    <property type="entry name" value="Ferritin_DPS_dom"/>
</dbReference>
<dbReference type="GO" id="GO:0008199">
    <property type="term" value="F:ferric iron binding"/>
    <property type="evidence" value="ECO:0007669"/>
    <property type="project" value="InterPro"/>
</dbReference>
<organism evidence="15 16">
    <name type="scientific">Diceros bicornis minor</name>
    <name type="common">South-central black rhinoceros</name>
    <dbReference type="NCBI Taxonomy" id="77932"/>
    <lineage>
        <taxon>Eukaryota</taxon>
        <taxon>Metazoa</taxon>
        <taxon>Chordata</taxon>
        <taxon>Craniata</taxon>
        <taxon>Vertebrata</taxon>
        <taxon>Euteleostomi</taxon>
        <taxon>Mammalia</taxon>
        <taxon>Eutheria</taxon>
        <taxon>Laurasiatheria</taxon>
        <taxon>Perissodactyla</taxon>
        <taxon>Rhinocerotidae</taxon>
        <taxon>Diceros</taxon>
    </lineage>
</organism>
<feature type="region of interest" description="Disordered" evidence="13">
    <location>
        <begin position="156"/>
        <end position="180"/>
    </location>
</feature>
<sequence>MAAEGAGGGPAHGGRRKAVAEEPRLLSSAFCVSRACLSRRRDRRGPASGVLAPAGSALGPVHGPIAAPTLHRHPPQATCRETVSPSQVHWECHQDPEATIHHQINLELDAFCIYLSMSFYFDEDEVALKNVATHFPRQSREERELAEKSIKLQNQRGGRIFPQDIETPDGDGWESRQDATERVLHLGKKHESVATGNAQSGH</sequence>
<keyword evidence="5 11" id="KW-0479">Metal-binding</keyword>
<dbReference type="Gene3D" id="1.20.1260.10">
    <property type="match status" value="1"/>
</dbReference>
<reference evidence="15 16" key="1">
    <citation type="journal article" date="2020" name="Mol. Biol. Evol.">
        <title>Interspecific Gene Flow and the Evolution of Specialization in Black and White Rhinoceros.</title>
        <authorList>
            <person name="Moodley Y."/>
            <person name="Westbury M.V."/>
            <person name="Russo I.M."/>
            <person name="Gopalakrishnan S."/>
            <person name="Rakotoarivelo A."/>
            <person name="Olsen R.A."/>
            <person name="Prost S."/>
            <person name="Tunstall T."/>
            <person name="Ryder O.A."/>
            <person name="Dalen L."/>
            <person name="Bruford M.W."/>
        </authorList>
    </citation>
    <scope>NUCLEOTIDE SEQUENCE [LARGE SCALE GENOMIC DNA]</scope>
    <source>
        <strain evidence="15">SBR-YM</strain>
        <tissue evidence="15">Skin</tissue>
    </source>
</reference>
<keyword evidence="7" id="KW-0458">Lysosome</keyword>
<evidence type="ECO:0000256" key="13">
    <source>
        <dbReference type="SAM" id="MobiDB-lite"/>
    </source>
</evidence>
<comment type="similarity">
    <text evidence="3 12">Belongs to the ferritin family.</text>
</comment>
<keyword evidence="6 11" id="KW-0408">Iron</keyword>
<gene>
    <name evidence="15" type="ORF">HPG69_013695</name>
</gene>
<protein>
    <recommendedName>
        <fullName evidence="12">Ferritin</fullName>
    </recommendedName>
</protein>
<evidence type="ECO:0000313" key="15">
    <source>
        <dbReference type="EMBL" id="KAF5929399.1"/>
    </source>
</evidence>
<dbReference type="AlphaFoldDB" id="A0A7J7FMW9"/>
<dbReference type="GO" id="GO:0005764">
    <property type="term" value="C:lysosome"/>
    <property type="evidence" value="ECO:0007669"/>
    <property type="project" value="UniProtKB-SubCell"/>
</dbReference>
<feature type="domain" description="Ferritin-like diiron" evidence="14">
    <location>
        <begin position="90"/>
        <end position="202"/>
    </location>
</feature>
<keyword evidence="4 12" id="KW-0409">Iron storage</keyword>
<evidence type="ECO:0000256" key="5">
    <source>
        <dbReference type="ARBA" id="ARBA00022723"/>
    </source>
</evidence>
<evidence type="ECO:0000259" key="14">
    <source>
        <dbReference type="PROSITE" id="PS50905"/>
    </source>
</evidence>
<accession>A0A7J7FMW9</accession>
<dbReference type="PANTHER" id="PTHR11431:SF37">
    <property type="entry name" value="FERRITIN HEAVY CHAIN"/>
    <property type="match status" value="1"/>
</dbReference>
<dbReference type="GO" id="GO:0006826">
    <property type="term" value="P:iron ion transport"/>
    <property type="evidence" value="ECO:0007669"/>
    <property type="project" value="InterPro"/>
</dbReference>
<evidence type="ECO:0000256" key="3">
    <source>
        <dbReference type="ARBA" id="ARBA00007513"/>
    </source>
</evidence>
<feature type="binding site" evidence="11">
    <location>
        <position position="107"/>
    </location>
    <ligand>
        <name>Fe cation</name>
        <dbReference type="ChEBI" id="CHEBI:24875"/>
        <label>1</label>
    </ligand>
</feature>
<dbReference type="PANTHER" id="PTHR11431">
    <property type="entry name" value="FERRITIN"/>
    <property type="match status" value="1"/>
</dbReference>
<dbReference type="PROSITE" id="PS50905">
    <property type="entry name" value="FERRITIN_LIKE"/>
    <property type="match status" value="1"/>
</dbReference>
<evidence type="ECO:0000256" key="10">
    <source>
        <dbReference type="ARBA" id="ARBA00047990"/>
    </source>
</evidence>
<evidence type="ECO:0000256" key="7">
    <source>
        <dbReference type="ARBA" id="ARBA00023228"/>
    </source>
</evidence>
<keyword evidence="16" id="KW-1185">Reference proteome</keyword>
<dbReference type="InterPro" id="IPR001519">
    <property type="entry name" value="Ferritin"/>
</dbReference>
<evidence type="ECO:0000256" key="12">
    <source>
        <dbReference type="RuleBase" id="RU361145"/>
    </source>
</evidence>
<proteinExistence type="inferred from homology"/>
<evidence type="ECO:0000256" key="2">
    <source>
        <dbReference type="ARBA" id="ARBA00004419"/>
    </source>
</evidence>
<comment type="catalytic activity">
    <reaction evidence="10">
        <text>4 Fe(2+) + O2 + 4 H(+) = 4 Fe(3+) + 2 H2O</text>
        <dbReference type="Rhea" id="RHEA:11148"/>
        <dbReference type="ChEBI" id="CHEBI:15377"/>
        <dbReference type="ChEBI" id="CHEBI:15378"/>
        <dbReference type="ChEBI" id="CHEBI:15379"/>
        <dbReference type="ChEBI" id="CHEBI:29033"/>
        <dbReference type="ChEBI" id="CHEBI:29034"/>
        <dbReference type="EC" id="1.16.3.1"/>
    </reaction>
</comment>
<evidence type="ECO:0000256" key="4">
    <source>
        <dbReference type="ARBA" id="ARBA00022434"/>
    </source>
</evidence>
<dbReference type="Proteomes" id="UP000551758">
    <property type="component" value="Unassembled WGS sequence"/>
</dbReference>
<dbReference type="GO" id="GO:0008198">
    <property type="term" value="F:ferrous iron binding"/>
    <property type="evidence" value="ECO:0007669"/>
    <property type="project" value="TreeGrafter"/>
</dbReference>
<comment type="subunit">
    <text evidence="8">Oligomer of 24 subunits. There are two types of subunits: L (light) chain and H (heavy) chain. The major chain can be light or heavy, depending on the species and tissue type. The functional molecule forms a roughly spherical shell with a diameter of 12 nm and contains a central cavity into which the insoluble mineral iron core is deposited. Interacts with NCOA4; NCOA4 promotes targeting of the iron-binding ferritin complex to autolysosomes following starvation or iron depletion.</text>
</comment>
<dbReference type="EMBL" id="JACDTQ010000108">
    <property type="protein sequence ID" value="KAF5929399.1"/>
    <property type="molecule type" value="Genomic_DNA"/>
</dbReference>
<feature type="binding site" evidence="11">
    <location>
        <position position="142"/>
    </location>
    <ligand>
        <name>Fe cation</name>
        <dbReference type="ChEBI" id="CHEBI:24875"/>
        <label>2</label>
    </ligand>
</feature>
<evidence type="ECO:0000256" key="9">
    <source>
        <dbReference type="ARBA" id="ARBA00045964"/>
    </source>
</evidence>
<evidence type="ECO:0000256" key="1">
    <source>
        <dbReference type="ARBA" id="ARBA00004371"/>
    </source>
</evidence>
<evidence type="ECO:0000256" key="8">
    <source>
        <dbReference type="ARBA" id="ARBA00044959"/>
    </source>
</evidence>
<evidence type="ECO:0000256" key="6">
    <source>
        <dbReference type="ARBA" id="ARBA00023004"/>
    </source>
</evidence>
<dbReference type="InterPro" id="IPR009078">
    <property type="entry name" value="Ferritin-like_SF"/>
</dbReference>
<comment type="caution">
    <text evidence="15">The sequence shown here is derived from an EMBL/GenBank/DDBJ whole genome shotgun (WGS) entry which is preliminary data.</text>
</comment>
<name>A0A7J7FMW9_DICBM</name>
<dbReference type="GO" id="GO:0004322">
    <property type="term" value="F:ferroxidase activity"/>
    <property type="evidence" value="ECO:0007669"/>
    <property type="project" value="UniProtKB-EC"/>
</dbReference>
<comment type="function">
    <text evidence="12">Stores iron in a soluble, non-toxic, readily available form. Important for iron homeostasis. Iron is taken up in the ferrous form and deposited as ferric hydroxides after oxidation.</text>
</comment>
<dbReference type="GO" id="GO:0006879">
    <property type="term" value="P:intracellular iron ion homeostasis"/>
    <property type="evidence" value="ECO:0007669"/>
    <property type="project" value="UniProtKB-KW"/>
</dbReference>
<dbReference type="Pfam" id="PF00210">
    <property type="entry name" value="Ferritin"/>
    <property type="match status" value="1"/>
</dbReference>